<evidence type="ECO:0000313" key="3">
    <source>
        <dbReference type="EMBL" id="TSD65707.1"/>
    </source>
</evidence>
<accession>A0A554SH88</accession>
<dbReference type="CDD" id="cd18809">
    <property type="entry name" value="SF1_C_RecD"/>
    <property type="match status" value="1"/>
</dbReference>
<feature type="domain" description="AAA+ ATPase" evidence="2">
    <location>
        <begin position="538"/>
        <end position="690"/>
    </location>
</feature>
<keyword evidence="4" id="KW-1185">Reference proteome</keyword>
<evidence type="ECO:0000259" key="2">
    <source>
        <dbReference type="SMART" id="SM00382"/>
    </source>
</evidence>
<evidence type="ECO:0000313" key="4">
    <source>
        <dbReference type="Proteomes" id="UP000316988"/>
    </source>
</evidence>
<reference evidence="3 4" key="1">
    <citation type="submission" date="2019-07" db="EMBL/GenBank/DDBJ databases">
        <authorList>
            <person name="Zhao L.H."/>
        </authorList>
    </citation>
    <scope>NUCLEOTIDE SEQUENCE [LARGE SCALE GENOMIC DNA]</scope>
    <source>
        <strain evidence="3 4">Co35</strain>
    </source>
</reference>
<comment type="caution">
    <text evidence="3">The sequence shown here is derived from an EMBL/GenBank/DDBJ whole genome shotgun (WGS) entry which is preliminary data.</text>
</comment>
<organism evidence="3 4">
    <name type="scientific">Aeromicrobium piscarium</name>
    <dbReference type="NCBI Taxonomy" id="2590901"/>
    <lineage>
        <taxon>Bacteria</taxon>
        <taxon>Bacillati</taxon>
        <taxon>Actinomycetota</taxon>
        <taxon>Actinomycetes</taxon>
        <taxon>Propionibacteriales</taxon>
        <taxon>Nocardioidaceae</taxon>
        <taxon>Aeromicrobium</taxon>
    </lineage>
</organism>
<name>A0A554SH88_9ACTN</name>
<sequence length="1173" mass="127952">MSPGHGCDYLLKSVVVGDGNRTLRTPMTRYYTEAGTPPGVWLGSGVREFGSGQLTAGAEVMPSQLELLLVHGRDPITGERLGRGYPTYPSIQERIDNRIAGLNATLTTEARADAVARITREEEVRGPKTAVSGFDLTFSVPKSVSVLWGLADADLQVQLVQAHHDAVAEVLEFFEREVAVTRAGANARNGAVAQHEVAGVAATAYDHWDSRCGDPQLHTHVVVSNKVRTVYDQKWRSLDSVAIHRSIVAISEHYNAVLADLLTRRLGVAWDRRGRGADRNEALEITGVNEGLIAEFSNRSRDVDVEADRLIVEFAAKHGRRPSTKTIIELRARATIATRPEKELHSLAELTAGWHDRAEGLLGSNPTGWSRSVVGHEAKTTLCAENVQFDMVTEVGRQVVAVVGERRSTWRHWNLWAEASRQTMEWRFTTPRDREAVVAMIVDAATGASIRLTPPELAVSPEAFRWSDGSSRFRPRQSAVFSSADLLAAEDRLLVRANTKTAPAASLSTVEDATSRDVCGHHLSDGQANALAQIATSGRQVDLLVGPAGAGKTTAMRALHAAWTTTHGPGSVVGLAPSAAAAQVLADDLGIVCDNTAKWLHEHDHGRAQFTPGQLVIIDEATLASTNTLDRITDLAADAGAKVLLVGDWAQLQSVDAGGAFSMLAASRDDTPELVEILRFDHDWEATATAALRVGDTDVIGTYLHHDRIRSGSTEETTDAAYYAWRTDNRAGLSSVLVTEATATVTRLNQRARAERILTGETEASREVELADGNHASVGDVIITRRNQRHLRSLRGGWVRNGDRWRITDVLPDGSVLATRLDQKNAGAVVLPAAYVRASVDLGYATTAHRAQGMTVDTAHVVASGRTNRENLYVSMTRGRRSNTVYVALDDPDDTHTPPQEGEISARTVLYGILKRSGAELSAHQMIEAEHEHWSSIAQLAAEYETIAADAQHDRWTKLVHEIGLDDADVERLLASDSFAPLTAEFRRAEAHGYDLDGLLPRLVANRGLADAHDIGAVLISRLHHATAQPRRFGSRRVIPNLIVGLIPPAAQVADPERRRALEERQAEIERRSADLVERAISVKEPWLLSLGDRPESEADVRRWIREVRTVAAYRDRYGISGPRPLGPSPEKDAQRQDRVRARAAIRRVDAITRAAEQKATRVDAVTESGVGR</sequence>
<dbReference type="Gene3D" id="3.40.50.300">
    <property type="entry name" value="P-loop containing nucleotide triphosphate hydrolases"/>
    <property type="match status" value="2"/>
</dbReference>
<dbReference type="InterPro" id="IPR003593">
    <property type="entry name" value="AAA+_ATPase"/>
</dbReference>
<dbReference type="InterPro" id="IPR027417">
    <property type="entry name" value="P-loop_NTPase"/>
</dbReference>
<evidence type="ECO:0000256" key="1">
    <source>
        <dbReference type="SAM" id="MobiDB-lite"/>
    </source>
</evidence>
<dbReference type="InterPro" id="IPR014862">
    <property type="entry name" value="TrwC"/>
</dbReference>
<protein>
    <submittedName>
        <fullName evidence="3">AAA family ATPase</fullName>
    </submittedName>
</protein>
<dbReference type="NCBIfam" id="NF041492">
    <property type="entry name" value="MobF"/>
    <property type="match status" value="1"/>
</dbReference>
<dbReference type="Pfam" id="PF13604">
    <property type="entry name" value="AAA_30"/>
    <property type="match status" value="1"/>
</dbReference>
<feature type="compositionally biased region" description="Basic and acidic residues" evidence="1">
    <location>
        <begin position="1130"/>
        <end position="1140"/>
    </location>
</feature>
<dbReference type="Pfam" id="PF08751">
    <property type="entry name" value="TrwC"/>
    <property type="match status" value="1"/>
</dbReference>
<dbReference type="AlphaFoldDB" id="A0A554SH88"/>
<feature type="region of interest" description="Disordered" evidence="1">
    <location>
        <begin position="1119"/>
        <end position="1140"/>
    </location>
</feature>
<gene>
    <name evidence="3" type="ORF">FNM00_04625</name>
</gene>
<dbReference type="EMBL" id="VLNT01000002">
    <property type="protein sequence ID" value="TSD65707.1"/>
    <property type="molecule type" value="Genomic_DNA"/>
</dbReference>
<dbReference type="SUPFAM" id="SSF55464">
    <property type="entry name" value="Origin of replication-binding domain, RBD-like"/>
    <property type="match status" value="1"/>
</dbReference>
<dbReference type="SUPFAM" id="SSF52540">
    <property type="entry name" value="P-loop containing nucleoside triphosphate hydrolases"/>
    <property type="match status" value="2"/>
</dbReference>
<dbReference type="Proteomes" id="UP000316988">
    <property type="component" value="Unassembled WGS sequence"/>
</dbReference>
<dbReference type="OrthoDB" id="4524286at2"/>
<dbReference type="Gene3D" id="2.30.30.940">
    <property type="match status" value="1"/>
</dbReference>
<dbReference type="SMART" id="SM00382">
    <property type="entry name" value="AAA"/>
    <property type="match status" value="1"/>
</dbReference>
<proteinExistence type="predicted"/>